<name>A0A174TUA6_PARDI</name>
<evidence type="ECO:0000313" key="4">
    <source>
        <dbReference type="Proteomes" id="UP000315827"/>
    </source>
</evidence>
<dbReference type="EMBL" id="WKLT01000014">
    <property type="protein sequence ID" value="MRY59250.1"/>
    <property type="molecule type" value="Genomic_DNA"/>
</dbReference>
<proteinExistence type="predicted"/>
<dbReference type="Proteomes" id="UP000315827">
    <property type="component" value="Unassembled WGS sequence"/>
</dbReference>
<dbReference type="InterPro" id="IPR046568">
    <property type="entry name" value="DUF6722"/>
</dbReference>
<sequence length="94" mass="10894">MAFCLSKNYSYLCYMGNWEKQQDEKKESRERDQSRRENLGKFFYDLAKLTFAGLVIGGIATFDTELKESIFIYRAIVGGIATVIFAWIGNKIFK</sequence>
<feature type="transmembrane region" description="Helical" evidence="1">
    <location>
        <begin position="71"/>
        <end position="89"/>
    </location>
</feature>
<evidence type="ECO:0000313" key="2">
    <source>
        <dbReference type="EMBL" id="MRY59250.1"/>
    </source>
</evidence>
<dbReference type="Proteomes" id="UP000463337">
    <property type="component" value="Unassembled WGS sequence"/>
</dbReference>
<evidence type="ECO:0000256" key="1">
    <source>
        <dbReference type="SAM" id="Phobius"/>
    </source>
</evidence>
<keyword evidence="1" id="KW-0472">Membrane</keyword>
<organism evidence="3 4">
    <name type="scientific">Parabacteroides distasonis</name>
    <dbReference type="NCBI Taxonomy" id="823"/>
    <lineage>
        <taxon>Bacteria</taxon>
        <taxon>Pseudomonadati</taxon>
        <taxon>Bacteroidota</taxon>
        <taxon>Bacteroidia</taxon>
        <taxon>Bacteroidales</taxon>
        <taxon>Tannerellaceae</taxon>
        <taxon>Parabacteroides</taxon>
    </lineage>
</organism>
<gene>
    <name evidence="3" type="ORF">FSA05_17815</name>
    <name evidence="2" type="ORF">GKD59_15315</name>
</gene>
<evidence type="ECO:0000313" key="3">
    <source>
        <dbReference type="EMBL" id="TWV59652.1"/>
    </source>
</evidence>
<reference evidence="2 5" key="1">
    <citation type="journal article" date="2019" name="Nat. Med.">
        <title>A library of human gut bacterial isolates paired with longitudinal multiomics data enables mechanistic microbiome research.</title>
        <authorList>
            <person name="Poyet M."/>
            <person name="Groussin M."/>
            <person name="Gibbons S.M."/>
            <person name="Avila-Pacheco J."/>
            <person name="Jiang X."/>
            <person name="Kearney S.M."/>
            <person name="Perrotta A.R."/>
            <person name="Berdy B."/>
            <person name="Zhao S."/>
            <person name="Lieberman T.D."/>
            <person name="Swanson P.K."/>
            <person name="Smith M."/>
            <person name="Roesemann S."/>
            <person name="Alexander J.E."/>
            <person name="Rich S.A."/>
            <person name="Livny J."/>
            <person name="Vlamakis H."/>
            <person name="Clish C."/>
            <person name="Bullock K."/>
            <person name="Deik A."/>
            <person name="Scott J."/>
            <person name="Pierce K.A."/>
            <person name="Xavier R.J."/>
            <person name="Alm E.J."/>
        </authorList>
    </citation>
    <scope>NUCLEOTIDE SEQUENCE [LARGE SCALE GENOMIC DNA]</scope>
    <source>
        <strain evidence="2 5">BIOML-A41</strain>
    </source>
</reference>
<reference evidence="3 4" key="2">
    <citation type="submission" date="2019-07" db="EMBL/GenBank/DDBJ databases">
        <title>Genome sequencing of Parabacteroides distasonis iSURF_7.</title>
        <authorList>
            <person name="Degefu H.N."/>
            <person name="Ruoff K.L."/>
            <person name="Price C.E."/>
            <person name="Valls R.A."/>
            <person name="O'Toole G.A."/>
        </authorList>
    </citation>
    <scope>NUCLEOTIDE SEQUENCE [LARGE SCALE GENOMIC DNA]</scope>
    <source>
        <strain evidence="3 4">CFPLTA003_1B</strain>
    </source>
</reference>
<dbReference type="Pfam" id="PF20482">
    <property type="entry name" value="DUF6722"/>
    <property type="match status" value="1"/>
</dbReference>
<keyword evidence="1" id="KW-1133">Transmembrane helix</keyword>
<dbReference type="EMBL" id="VOHW01000013">
    <property type="protein sequence ID" value="TWV59652.1"/>
    <property type="molecule type" value="Genomic_DNA"/>
</dbReference>
<dbReference type="AlphaFoldDB" id="A0A174TUA6"/>
<protein>
    <submittedName>
        <fullName evidence="3">Uncharacterized protein</fullName>
    </submittedName>
</protein>
<keyword evidence="1" id="KW-0812">Transmembrane</keyword>
<accession>A0A174TUA6</accession>
<comment type="caution">
    <text evidence="3">The sequence shown here is derived from an EMBL/GenBank/DDBJ whole genome shotgun (WGS) entry which is preliminary data.</text>
</comment>
<feature type="transmembrane region" description="Helical" evidence="1">
    <location>
        <begin position="42"/>
        <end position="59"/>
    </location>
</feature>
<evidence type="ECO:0000313" key="5">
    <source>
        <dbReference type="Proteomes" id="UP000463337"/>
    </source>
</evidence>